<reference evidence="11" key="1">
    <citation type="submission" date="2025-08" db="UniProtKB">
        <authorList>
            <consortium name="Ensembl"/>
        </authorList>
    </citation>
    <scope>IDENTIFICATION</scope>
</reference>
<evidence type="ECO:0000313" key="12">
    <source>
        <dbReference type="Proteomes" id="UP000261380"/>
    </source>
</evidence>
<keyword evidence="12" id="KW-1185">Reference proteome</keyword>
<keyword evidence="4" id="KW-0493">Microtubule</keyword>
<dbReference type="GO" id="GO:0005874">
    <property type="term" value="C:microtubule"/>
    <property type="evidence" value="ECO:0007669"/>
    <property type="project" value="UniProtKB-KW"/>
</dbReference>
<evidence type="ECO:0000256" key="2">
    <source>
        <dbReference type="ARBA" id="ARBA00008179"/>
    </source>
</evidence>
<evidence type="ECO:0000256" key="3">
    <source>
        <dbReference type="ARBA" id="ARBA00022490"/>
    </source>
</evidence>
<dbReference type="GeneTree" id="ENSGT00530000063695"/>
<evidence type="ECO:0008006" key="13">
    <source>
        <dbReference type="Google" id="ProtNLM"/>
    </source>
</evidence>
<evidence type="ECO:0000259" key="10">
    <source>
        <dbReference type="Pfam" id="PF14073"/>
    </source>
</evidence>
<dbReference type="GO" id="GO:0008017">
    <property type="term" value="F:microtubule binding"/>
    <property type="evidence" value="ECO:0007669"/>
    <property type="project" value="InterPro"/>
</dbReference>
<dbReference type="PANTHER" id="PTHR19336:SF11">
    <property type="entry name" value="CENTROSOMAL PROTEIN OF 57 KDA"/>
    <property type="match status" value="1"/>
</dbReference>
<feature type="region of interest" description="Disordered" evidence="8">
    <location>
        <begin position="272"/>
        <end position="297"/>
    </location>
</feature>
<feature type="region of interest" description="Disordered" evidence="8">
    <location>
        <begin position="1"/>
        <end position="20"/>
    </location>
</feature>
<feature type="domain" description="Cep57 centrosome localisation" evidence="10">
    <location>
        <begin position="153"/>
        <end position="197"/>
    </location>
</feature>
<feature type="domain" description="Cep57 centrosome microtubule-binding" evidence="9">
    <location>
        <begin position="290"/>
        <end position="362"/>
    </location>
</feature>
<dbReference type="Ensembl" id="ENSXCOT00000017084.1">
    <property type="protein sequence ID" value="ENSXCOP00000016867.1"/>
    <property type="gene ID" value="ENSXCOG00000012721.1"/>
</dbReference>
<evidence type="ECO:0000259" key="9">
    <source>
        <dbReference type="Pfam" id="PF06657"/>
    </source>
</evidence>
<dbReference type="InterPro" id="IPR024957">
    <property type="entry name" value="Cep57_MT-bd_dom"/>
</dbReference>
<name>A0A3B5M0C5_9TELE</name>
<dbReference type="GO" id="GO:0042802">
    <property type="term" value="F:identical protein binding"/>
    <property type="evidence" value="ECO:0007669"/>
    <property type="project" value="InterPro"/>
</dbReference>
<dbReference type="InterPro" id="IPR051756">
    <property type="entry name" value="Centrosomal_MT-associated"/>
</dbReference>
<feature type="domain" description="Cep57 centrosome localisation" evidence="10">
    <location>
        <begin position="56"/>
        <end position="94"/>
    </location>
</feature>
<keyword evidence="6" id="KW-0206">Cytoskeleton</keyword>
<dbReference type="PANTHER" id="PTHR19336">
    <property type="entry name" value="UNCHARACTERIZED DUF1167"/>
    <property type="match status" value="1"/>
</dbReference>
<dbReference type="InterPro" id="IPR025913">
    <property type="entry name" value="Cep57_CLD"/>
</dbReference>
<evidence type="ECO:0000256" key="5">
    <source>
        <dbReference type="ARBA" id="ARBA00023054"/>
    </source>
</evidence>
<organism evidence="11 12">
    <name type="scientific">Xiphophorus couchianus</name>
    <name type="common">Monterrey platyfish</name>
    <dbReference type="NCBI Taxonomy" id="32473"/>
    <lineage>
        <taxon>Eukaryota</taxon>
        <taxon>Metazoa</taxon>
        <taxon>Chordata</taxon>
        <taxon>Craniata</taxon>
        <taxon>Vertebrata</taxon>
        <taxon>Euteleostomi</taxon>
        <taxon>Actinopterygii</taxon>
        <taxon>Neopterygii</taxon>
        <taxon>Teleostei</taxon>
        <taxon>Neoteleostei</taxon>
        <taxon>Acanthomorphata</taxon>
        <taxon>Ovalentaria</taxon>
        <taxon>Atherinomorphae</taxon>
        <taxon>Cyprinodontiformes</taxon>
        <taxon>Poeciliidae</taxon>
        <taxon>Poeciliinae</taxon>
        <taxon>Xiphophorus</taxon>
    </lineage>
</organism>
<evidence type="ECO:0000256" key="4">
    <source>
        <dbReference type="ARBA" id="ARBA00022701"/>
    </source>
</evidence>
<comment type="subcellular location">
    <subcellularLocation>
        <location evidence="1">Cytoplasm</location>
        <location evidence="1">Cytoskeleton</location>
        <location evidence="1">Microtubule organizing center</location>
        <location evidence="1">Centrosome</location>
    </subcellularLocation>
</comment>
<dbReference type="STRING" id="32473.ENSXCOP00000016867"/>
<comment type="similarity">
    <text evidence="2">Belongs to the translokin family.</text>
</comment>
<feature type="coiled-coil region" evidence="7">
    <location>
        <begin position="54"/>
        <end position="127"/>
    </location>
</feature>
<feature type="compositionally biased region" description="Low complexity" evidence="8">
    <location>
        <begin position="283"/>
        <end position="296"/>
    </location>
</feature>
<evidence type="ECO:0000256" key="8">
    <source>
        <dbReference type="SAM" id="MobiDB-lite"/>
    </source>
</evidence>
<dbReference type="GO" id="GO:0005813">
    <property type="term" value="C:centrosome"/>
    <property type="evidence" value="ECO:0007669"/>
    <property type="project" value="UniProtKB-SubCell"/>
</dbReference>
<dbReference type="Pfam" id="PF14073">
    <property type="entry name" value="Cep57_CLD"/>
    <property type="match status" value="2"/>
</dbReference>
<dbReference type="AlphaFoldDB" id="A0A3B5M0C5"/>
<evidence type="ECO:0000313" key="11">
    <source>
        <dbReference type="Ensembl" id="ENSXCOP00000016867.1"/>
    </source>
</evidence>
<accession>A0A3B5M0C5</accession>
<dbReference type="Gene3D" id="1.20.58.90">
    <property type="match status" value="1"/>
</dbReference>
<evidence type="ECO:0000256" key="7">
    <source>
        <dbReference type="SAM" id="Coils"/>
    </source>
</evidence>
<keyword evidence="3" id="KW-0963">Cytoplasm</keyword>
<reference evidence="11" key="2">
    <citation type="submission" date="2025-09" db="UniProtKB">
        <authorList>
            <consortium name="Ensembl"/>
        </authorList>
    </citation>
    <scope>IDENTIFICATION</scope>
</reference>
<evidence type="ECO:0000256" key="1">
    <source>
        <dbReference type="ARBA" id="ARBA00004300"/>
    </source>
</evidence>
<proteinExistence type="inferred from homology"/>
<evidence type="ECO:0000256" key="6">
    <source>
        <dbReference type="ARBA" id="ARBA00023212"/>
    </source>
</evidence>
<dbReference type="GO" id="GO:0043015">
    <property type="term" value="F:gamma-tubulin binding"/>
    <property type="evidence" value="ECO:0007669"/>
    <property type="project" value="InterPro"/>
</dbReference>
<protein>
    <recommendedName>
        <fullName evidence="13">Centrosomal protein 57</fullName>
    </recommendedName>
</protein>
<keyword evidence="5 7" id="KW-0175">Coiled coil</keyword>
<dbReference type="Proteomes" id="UP000261380">
    <property type="component" value="Unplaced"/>
</dbReference>
<dbReference type="Pfam" id="PF06657">
    <property type="entry name" value="Cep57_MT_bd"/>
    <property type="match status" value="1"/>
</dbReference>
<sequence>LKTNQPDEQQRKKNSPSRMVSDTFSLSSYKTYPAHRYSINAPARHTKALPESSSAAILSALRNLQEKIRRLEFEKEQAELSLCTLLKDGRLQSDMLITHLAAAENRCEKLEGQLEQMKRMLPRTESTSLPNQEVNSEVWMSLKSWVTPHASKCTKHCDASKICALERKINEEEHQRRLILDKANQLQTGMEANRMLLQSVSPRLSIRQFKEKKSSSKVTTSNGCLTPHYRLSLRDIPFVTGTSVACSHSVRANVQAVLSLLKRHQPHLCNKRVLSRDADHSETSSQSDASSTSSSTCGDELSELLEALQDELCLISLEHGELIKQMEGSASEEERGALQREQERLLVRMESKEEQISKLCKHKLQVGLRNNYHFASIV</sequence>